<feature type="transmembrane region" description="Helical" evidence="8">
    <location>
        <begin position="86"/>
        <end position="106"/>
    </location>
</feature>
<evidence type="ECO:0000256" key="5">
    <source>
        <dbReference type="ARBA" id="ARBA00022692"/>
    </source>
</evidence>
<evidence type="ECO:0000256" key="4">
    <source>
        <dbReference type="ARBA" id="ARBA00022597"/>
    </source>
</evidence>
<name>A0AAW0XPB7_CHEQU</name>
<feature type="transmembrane region" description="Helical" evidence="8">
    <location>
        <begin position="139"/>
        <end position="160"/>
    </location>
</feature>
<dbReference type="InterPro" id="IPR020846">
    <property type="entry name" value="MFS_dom"/>
</dbReference>
<feature type="transmembrane region" description="Helical" evidence="8">
    <location>
        <begin position="318"/>
        <end position="338"/>
    </location>
</feature>
<evidence type="ECO:0000313" key="11">
    <source>
        <dbReference type="Proteomes" id="UP001445076"/>
    </source>
</evidence>
<dbReference type="InterPro" id="IPR050549">
    <property type="entry name" value="MFS_Trehalose_Transporter"/>
</dbReference>
<feature type="transmembrane region" description="Helical" evidence="8">
    <location>
        <begin position="113"/>
        <end position="133"/>
    </location>
</feature>
<evidence type="ECO:0000259" key="9">
    <source>
        <dbReference type="PROSITE" id="PS50850"/>
    </source>
</evidence>
<dbReference type="EMBL" id="JARKIK010000028">
    <property type="protein sequence ID" value="KAK8742254.1"/>
    <property type="molecule type" value="Genomic_DNA"/>
</dbReference>
<keyword evidence="5 8" id="KW-0812">Transmembrane</keyword>
<reference evidence="10 11" key="1">
    <citation type="journal article" date="2024" name="BMC Genomics">
        <title>Genome assembly of redclaw crayfish (Cherax quadricarinatus) provides insights into its immune adaptation and hypoxia tolerance.</title>
        <authorList>
            <person name="Liu Z."/>
            <person name="Zheng J."/>
            <person name="Li H."/>
            <person name="Fang K."/>
            <person name="Wang S."/>
            <person name="He J."/>
            <person name="Zhou D."/>
            <person name="Weng S."/>
            <person name="Chi M."/>
            <person name="Gu Z."/>
            <person name="He J."/>
            <person name="Li F."/>
            <person name="Wang M."/>
        </authorList>
    </citation>
    <scope>NUCLEOTIDE SEQUENCE [LARGE SCALE GENOMIC DNA]</scope>
    <source>
        <strain evidence="10">ZL_2023a</strain>
    </source>
</reference>
<dbReference type="GO" id="GO:0005886">
    <property type="term" value="C:plasma membrane"/>
    <property type="evidence" value="ECO:0007669"/>
    <property type="project" value="UniProtKB-SubCell"/>
</dbReference>
<evidence type="ECO:0000256" key="8">
    <source>
        <dbReference type="SAM" id="Phobius"/>
    </source>
</evidence>
<feature type="transmembrane region" description="Helical" evidence="8">
    <location>
        <begin position="280"/>
        <end position="298"/>
    </location>
</feature>
<keyword evidence="11" id="KW-1185">Reference proteome</keyword>
<feature type="transmembrane region" description="Helical" evidence="8">
    <location>
        <begin position="394"/>
        <end position="418"/>
    </location>
</feature>
<dbReference type="InterPro" id="IPR005828">
    <property type="entry name" value="MFS_sugar_transport-like"/>
</dbReference>
<evidence type="ECO:0000256" key="2">
    <source>
        <dbReference type="ARBA" id="ARBA00022448"/>
    </source>
</evidence>
<dbReference type="GO" id="GO:0022857">
    <property type="term" value="F:transmembrane transporter activity"/>
    <property type="evidence" value="ECO:0007669"/>
    <property type="project" value="InterPro"/>
</dbReference>
<accession>A0AAW0XPB7</accession>
<evidence type="ECO:0000256" key="6">
    <source>
        <dbReference type="ARBA" id="ARBA00022989"/>
    </source>
</evidence>
<dbReference type="PROSITE" id="PS00217">
    <property type="entry name" value="SUGAR_TRANSPORT_2"/>
    <property type="match status" value="1"/>
</dbReference>
<keyword evidence="7 8" id="KW-0472">Membrane</keyword>
<comment type="subcellular location">
    <subcellularLocation>
        <location evidence="1">Cell membrane</location>
        <topology evidence="1">Multi-pass membrane protein</topology>
    </subcellularLocation>
</comment>
<dbReference type="AlphaFoldDB" id="A0AAW0XPB7"/>
<keyword evidence="4" id="KW-0762">Sugar transport</keyword>
<feature type="transmembrane region" description="Helical" evidence="8">
    <location>
        <begin position="172"/>
        <end position="193"/>
    </location>
</feature>
<dbReference type="InterPro" id="IPR003663">
    <property type="entry name" value="Sugar/inositol_transpt"/>
</dbReference>
<dbReference type="PRINTS" id="PR00171">
    <property type="entry name" value="SUGRTRNSPORT"/>
</dbReference>
<dbReference type="PROSITE" id="PS50850">
    <property type="entry name" value="MFS"/>
    <property type="match status" value="1"/>
</dbReference>
<evidence type="ECO:0000256" key="1">
    <source>
        <dbReference type="ARBA" id="ARBA00004651"/>
    </source>
</evidence>
<evidence type="ECO:0000313" key="10">
    <source>
        <dbReference type="EMBL" id="KAK8742254.1"/>
    </source>
</evidence>
<dbReference type="PANTHER" id="PTHR48021">
    <property type="match status" value="1"/>
</dbReference>
<organism evidence="10 11">
    <name type="scientific">Cherax quadricarinatus</name>
    <name type="common">Australian red claw crayfish</name>
    <dbReference type="NCBI Taxonomy" id="27406"/>
    <lineage>
        <taxon>Eukaryota</taxon>
        <taxon>Metazoa</taxon>
        <taxon>Ecdysozoa</taxon>
        <taxon>Arthropoda</taxon>
        <taxon>Crustacea</taxon>
        <taxon>Multicrustacea</taxon>
        <taxon>Malacostraca</taxon>
        <taxon>Eumalacostraca</taxon>
        <taxon>Eucarida</taxon>
        <taxon>Decapoda</taxon>
        <taxon>Pleocyemata</taxon>
        <taxon>Astacidea</taxon>
        <taxon>Parastacoidea</taxon>
        <taxon>Parastacidae</taxon>
        <taxon>Cherax</taxon>
    </lineage>
</organism>
<protein>
    <recommendedName>
        <fullName evidence="9">Major facilitator superfamily (MFS) profile domain-containing protein</fullName>
    </recommendedName>
</protein>
<evidence type="ECO:0000256" key="7">
    <source>
        <dbReference type="ARBA" id="ARBA00023136"/>
    </source>
</evidence>
<feature type="transmembrane region" description="Helical" evidence="8">
    <location>
        <begin position="462"/>
        <end position="481"/>
    </location>
</feature>
<keyword evidence="3" id="KW-1003">Cell membrane</keyword>
<comment type="caution">
    <text evidence="10">The sequence shown here is derived from an EMBL/GenBank/DDBJ whole genome shotgun (WGS) entry which is preliminary data.</text>
</comment>
<feature type="domain" description="Major facilitator superfamily (MFS) profile" evidence="9">
    <location>
        <begin position="38"/>
        <end position="485"/>
    </location>
</feature>
<dbReference type="PANTHER" id="PTHR48021:SF1">
    <property type="entry name" value="GH07001P-RELATED"/>
    <property type="match status" value="1"/>
</dbReference>
<proteinExistence type="predicted"/>
<sequence length="490" mass="54212">MLIQDLPSRLLSWFLWTMSSSRFQRLPRSSWTRPPQVLMFLCVSVSHIPQLGMTLTWPNALASHIHHDNTTIYGSSLHLHDWQMDMMGSMVYVGSLPGYVMAGWLGRQLGRRWSMVVATMPGLLGWMLIALAHNTHMIIVGRFLSGVAMGLATVSVRIYLAEISDTEIRGAAGMIASVMLELGGLATICLSMVLPWYHLAFVVIAILLTFCILIAPCLPESPTYLAINNKDEEAHKVLVNLRGHYIDVDKEIALLKEQNKQVEGRTNWDPLLKPFVLKRILIVTGIFCISNFCGTEVIRANVTRMLQTTGMALNKDISTILVFVLSLCGNLIMVMTIDRLGRRRCLVISLALLVLAYTVLGFTIYLTHQPDHVGDKGVEFSQDAAHSQLGVGEWLPAICLMVAALAISLGVGPIPWVVSPEFFPTAIRSQAMSVCTIIGCVVAVVPLQLYSPMQVVLTQAGLYWTYACVSLLGIVFTMACVPETSRKKIW</sequence>
<dbReference type="Pfam" id="PF00083">
    <property type="entry name" value="Sugar_tr"/>
    <property type="match status" value="1"/>
</dbReference>
<dbReference type="FunFam" id="1.20.1250.20:FF:000218">
    <property type="entry name" value="facilitated trehalose transporter Tret1"/>
    <property type="match status" value="1"/>
</dbReference>
<feature type="transmembrane region" description="Helical" evidence="8">
    <location>
        <begin position="345"/>
        <end position="366"/>
    </location>
</feature>
<keyword evidence="6 8" id="KW-1133">Transmembrane helix</keyword>
<dbReference type="InterPro" id="IPR036259">
    <property type="entry name" value="MFS_trans_sf"/>
</dbReference>
<dbReference type="Gene3D" id="1.20.1250.20">
    <property type="entry name" value="MFS general substrate transporter like domains"/>
    <property type="match status" value="1"/>
</dbReference>
<feature type="transmembrane region" description="Helical" evidence="8">
    <location>
        <begin position="430"/>
        <end position="450"/>
    </location>
</feature>
<dbReference type="InterPro" id="IPR005829">
    <property type="entry name" value="Sugar_transporter_CS"/>
</dbReference>
<evidence type="ECO:0000256" key="3">
    <source>
        <dbReference type="ARBA" id="ARBA00022475"/>
    </source>
</evidence>
<dbReference type="SUPFAM" id="SSF103473">
    <property type="entry name" value="MFS general substrate transporter"/>
    <property type="match status" value="1"/>
</dbReference>
<keyword evidence="2" id="KW-0813">Transport</keyword>
<feature type="transmembrane region" description="Helical" evidence="8">
    <location>
        <begin position="199"/>
        <end position="218"/>
    </location>
</feature>
<dbReference type="PROSITE" id="PS00216">
    <property type="entry name" value="SUGAR_TRANSPORT_1"/>
    <property type="match status" value="1"/>
</dbReference>
<dbReference type="Proteomes" id="UP001445076">
    <property type="component" value="Unassembled WGS sequence"/>
</dbReference>
<gene>
    <name evidence="10" type="ORF">OTU49_001757</name>
</gene>